<evidence type="ECO:0000256" key="1">
    <source>
        <dbReference type="SAM" id="MobiDB-lite"/>
    </source>
</evidence>
<dbReference type="RefSeq" id="WP_354470977.1">
    <property type="nucleotide sequence ID" value="NZ_JBEPSB010000002.1"/>
</dbReference>
<evidence type="ECO:0008006" key="5">
    <source>
        <dbReference type="Google" id="ProtNLM"/>
    </source>
</evidence>
<organism evidence="3 4">
    <name type="scientific">Lysinibacillus parviboronicapiens</name>
    <dbReference type="NCBI Taxonomy" id="436516"/>
    <lineage>
        <taxon>Bacteria</taxon>
        <taxon>Bacillati</taxon>
        <taxon>Bacillota</taxon>
        <taxon>Bacilli</taxon>
        <taxon>Bacillales</taxon>
        <taxon>Bacillaceae</taxon>
        <taxon>Lysinibacillus</taxon>
    </lineage>
</organism>
<evidence type="ECO:0000313" key="4">
    <source>
        <dbReference type="Proteomes" id="UP001549363"/>
    </source>
</evidence>
<dbReference type="PROSITE" id="PS51257">
    <property type="entry name" value="PROKAR_LIPOPROTEIN"/>
    <property type="match status" value="1"/>
</dbReference>
<name>A0ABV2PFA8_9BACI</name>
<feature type="region of interest" description="Disordered" evidence="1">
    <location>
        <begin position="21"/>
        <end position="53"/>
    </location>
</feature>
<feature type="compositionally biased region" description="Basic and acidic residues" evidence="1">
    <location>
        <begin position="37"/>
        <end position="53"/>
    </location>
</feature>
<keyword evidence="2" id="KW-0732">Signal</keyword>
<feature type="compositionally biased region" description="Acidic residues" evidence="1">
    <location>
        <begin position="26"/>
        <end position="36"/>
    </location>
</feature>
<reference evidence="3 4" key="1">
    <citation type="submission" date="2024-06" db="EMBL/GenBank/DDBJ databases">
        <title>Sorghum-associated microbial communities from plants grown in Nebraska, USA.</title>
        <authorList>
            <person name="Schachtman D."/>
        </authorList>
    </citation>
    <scope>NUCLEOTIDE SEQUENCE [LARGE SCALE GENOMIC DNA]</scope>
    <source>
        <strain evidence="3 4">736</strain>
    </source>
</reference>
<proteinExistence type="predicted"/>
<accession>A0ABV2PFA8</accession>
<feature type="chain" id="PRO_5047497840" description="Lipoprotein" evidence="2">
    <location>
        <begin position="25"/>
        <end position="53"/>
    </location>
</feature>
<dbReference type="EMBL" id="JBEPSB010000002">
    <property type="protein sequence ID" value="MET4559635.1"/>
    <property type="molecule type" value="Genomic_DNA"/>
</dbReference>
<protein>
    <recommendedName>
        <fullName evidence="5">Lipoprotein</fullName>
    </recommendedName>
</protein>
<dbReference type="Proteomes" id="UP001549363">
    <property type="component" value="Unassembled WGS sequence"/>
</dbReference>
<comment type="caution">
    <text evidence="3">The sequence shown here is derived from an EMBL/GenBank/DDBJ whole genome shotgun (WGS) entry which is preliminary data.</text>
</comment>
<evidence type="ECO:0000313" key="3">
    <source>
        <dbReference type="EMBL" id="MET4559635.1"/>
    </source>
</evidence>
<sequence>MKKIILGTFTAVLSIGLLFGCGTANDEQEPDPTEEPSEQKEDLNQNDHQNDNQ</sequence>
<evidence type="ECO:0000256" key="2">
    <source>
        <dbReference type="SAM" id="SignalP"/>
    </source>
</evidence>
<feature type="signal peptide" evidence="2">
    <location>
        <begin position="1"/>
        <end position="24"/>
    </location>
</feature>
<keyword evidence="4" id="KW-1185">Reference proteome</keyword>
<gene>
    <name evidence="3" type="ORF">ABIA69_000778</name>
</gene>